<keyword evidence="2" id="KW-0472">Membrane</keyword>
<organism evidence="4 5">
    <name type="scientific">Collybiopsis confluens</name>
    <dbReference type="NCBI Taxonomy" id="2823264"/>
    <lineage>
        <taxon>Eukaryota</taxon>
        <taxon>Fungi</taxon>
        <taxon>Dikarya</taxon>
        <taxon>Basidiomycota</taxon>
        <taxon>Agaricomycotina</taxon>
        <taxon>Agaricomycetes</taxon>
        <taxon>Agaricomycetidae</taxon>
        <taxon>Agaricales</taxon>
        <taxon>Marasmiineae</taxon>
        <taxon>Omphalotaceae</taxon>
        <taxon>Collybiopsis</taxon>
    </lineage>
</organism>
<evidence type="ECO:0000313" key="5">
    <source>
        <dbReference type="Proteomes" id="UP000518752"/>
    </source>
</evidence>
<dbReference type="GO" id="GO:0016192">
    <property type="term" value="P:vesicle-mediated transport"/>
    <property type="evidence" value="ECO:0007669"/>
    <property type="project" value="UniProtKB-ARBA"/>
</dbReference>
<evidence type="ECO:0000313" key="4">
    <source>
        <dbReference type="EMBL" id="KAF5357447.1"/>
    </source>
</evidence>
<dbReference type="InterPro" id="IPR032691">
    <property type="entry name" value="Mon2/Sec7/BIG1-like_HUS"/>
</dbReference>
<dbReference type="PANTHER" id="PTHR10663">
    <property type="entry name" value="GUANYL-NUCLEOTIDE EXCHANGE FACTOR"/>
    <property type="match status" value="1"/>
</dbReference>
<evidence type="ECO:0000259" key="3">
    <source>
        <dbReference type="PROSITE" id="PS50190"/>
    </source>
</evidence>
<evidence type="ECO:0000256" key="1">
    <source>
        <dbReference type="SAM" id="MobiDB-lite"/>
    </source>
</evidence>
<dbReference type="EMBL" id="JAACJN010000238">
    <property type="protein sequence ID" value="KAF5357447.1"/>
    <property type="molecule type" value="Genomic_DNA"/>
</dbReference>
<dbReference type="PANTHER" id="PTHR10663:SF388">
    <property type="entry name" value="GOLGI-SPECIFIC BREFELDIN A-RESISTANCE GUANINE NUCLEOTIDE EXCHANGE FACTOR 1"/>
    <property type="match status" value="1"/>
</dbReference>
<feature type="transmembrane region" description="Helical" evidence="2">
    <location>
        <begin position="41"/>
        <end position="69"/>
    </location>
</feature>
<dbReference type="Pfam" id="PF01369">
    <property type="entry name" value="Sec7"/>
    <property type="match status" value="1"/>
</dbReference>
<proteinExistence type="predicted"/>
<feature type="compositionally biased region" description="Low complexity" evidence="1">
    <location>
        <begin position="407"/>
        <end position="435"/>
    </location>
</feature>
<dbReference type="InterPro" id="IPR023394">
    <property type="entry name" value="Sec7_C_sf"/>
</dbReference>
<dbReference type="OrthoDB" id="10258608at2759"/>
<dbReference type="CDD" id="cd00171">
    <property type="entry name" value="Sec7"/>
    <property type="match status" value="1"/>
</dbReference>
<gene>
    <name evidence="4" type="ORF">D9757_011591</name>
</gene>
<sequence>MRGGGISKCPMEQELAMFPRRIEYDTMKAPQLPNRLPYHPLLHLLLIILIAIIPFFFTHIKTFVILFVIGRTGTKYVLYSEVLLVTSAVRENSQWASSTNFITSNWPSSLGSNLGLRISSPSSNSRPNSTGNREADLMFGLQGLRKSVRNEEGPITSAALTALYNFFVCGIISSKSNSLDLALIELSTTVARCKFEPSDSSGDEVVLLKILTVIHDCLCAYDAGDVLGDVEVCEMLETVLTTCCQMRLSEILCRSAENTMHALVRTVFSRLHSIDPEAEEVKLKVDDEEAELKMSVSSAQLPNESGDEESQGLTPHPAEAEAEAEQVQVSSSTFVPRTQCRRALLDSLPSILELLRVLLARSENLTVLHAALRTISTMFDTMREHLKLQQELFLAFTIDRLAPPPAANAKGNPSKKSALAGPTGTPRPSTPTLGPAEAEKDSENGTSTPTRILVAPARGETLNLVLETLNQISRHPSFMVDLYTNYDCDINCENLFEQLIEFLTKSVYPSHYPGGLDVQQRNAQYLCLDLLLAFVNDMVKLTDDVSEEWPSSHQSPDSLLQKKSQKKLILTGAARFNAKPKTGLAFLEENGLIYADLSDEVDKPLSLARFLKSCSRLDKRLLGDFISRPENIDVLKAFIGLFDFKDKLVANAMQEMLETFRLSGESQQIARITEVFAATFFAAKPAEIKSEDAVYVLAYSVVMLNTDLHNPQVKKRMSIEEYQRNLRGVNDGSDFSSEFLQEIYDSIRKQEIVMPEEHTGALGFEYAWKELLARSRQAGPLIICNSPLFDVKMFNPFGNPSSPPSRTRSSALTMTTSSNVLSLASGNATTLLPESLQVRVPNYPTVKVEGQSVTVSNLSVKFGMNFKGQLAAVVLFNIVNVNGNALREGWTQVCKES</sequence>
<dbReference type="FunFam" id="1.10.1000.11:FF:000002">
    <property type="entry name" value="Cytohesin 1"/>
    <property type="match status" value="1"/>
</dbReference>
<dbReference type="Gene3D" id="1.10.1000.11">
    <property type="entry name" value="Arf Nucleotide-binding Site Opener,domain 2"/>
    <property type="match status" value="1"/>
</dbReference>
<evidence type="ECO:0000256" key="2">
    <source>
        <dbReference type="SAM" id="Phobius"/>
    </source>
</evidence>
<keyword evidence="5" id="KW-1185">Reference proteome</keyword>
<dbReference type="InterPro" id="IPR035999">
    <property type="entry name" value="Sec7_dom_sf"/>
</dbReference>
<accession>A0A8H5G313</accession>
<comment type="caution">
    <text evidence="4">The sequence shown here is derived from an EMBL/GenBank/DDBJ whole genome shotgun (WGS) entry which is preliminary data.</text>
</comment>
<reference evidence="4 5" key="1">
    <citation type="journal article" date="2020" name="ISME J.">
        <title>Uncovering the hidden diversity of litter-decomposition mechanisms in mushroom-forming fungi.</title>
        <authorList>
            <person name="Floudas D."/>
            <person name="Bentzer J."/>
            <person name="Ahren D."/>
            <person name="Johansson T."/>
            <person name="Persson P."/>
            <person name="Tunlid A."/>
        </authorList>
    </citation>
    <scope>NUCLEOTIDE SEQUENCE [LARGE SCALE GENOMIC DNA]</scope>
    <source>
        <strain evidence="4 5">CBS 406.79</strain>
    </source>
</reference>
<keyword evidence="2" id="KW-1133">Transmembrane helix</keyword>
<dbReference type="InterPro" id="IPR000904">
    <property type="entry name" value="Sec7_dom"/>
</dbReference>
<dbReference type="Gene3D" id="1.10.220.20">
    <property type="match status" value="1"/>
</dbReference>
<feature type="region of interest" description="Disordered" evidence="1">
    <location>
        <begin position="294"/>
        <end position="329"/>
    </location>
</feature>
<dbReference type="Proteomes" id="UP000518752">
    <property type="component" value="Unassembled WGS sequence"/>
</dbReference>
<dbReference type="GO" id="GO:0005794">
    <property type="term" value="C:Golgi apparatus"/>
    <property type="evidence" value="ECO:0007669"/>
    <property type="project" value="UniProtKB-ARBA"/>
</dbReference>
<dbReference type="AlphaFoldDB" id="A0A8H5G313"/>
<feature type="domain" description="SEC7" evidence="3">
    <location>
        <begin position="558"/>
        <end position="750"/>
    </location>
</feature>
<dbReference type="Pfam" id="PF12783">
    <property type="entry name" value="Sec7-like_HUS"/>
    <property type="match status" value="1"/>
</dbReference>
<feature type="region of interest" description="Disordered" evidence="1">
    <location>
        <begin position="404"/>
        <end position="449"/>
    </location>
</feature>
<keyword evidence="2" id="KW-0812">Transmembrane</keyword>
<protein>
    <recommendedName>
        <fullName evidence="3">SEC7 domain-containing protein</fullName>
    </recommendedName>
</protein>
<dbReference type="GO" id="GO:0032012">
    <property type="term" value="P:regulation of ARF protein signal transduction"/>
    <property type="evidence" value="ECO:0007669"/>
    <property type="project" value="InterPro"/>
</dbReference>
<name>A0A8H5G313_9AGAR</name>
<dbReference type="GO" id="GO:0005085">
    <property type="term" value="F:guanyl-nucleotide exchange factor activity"/>
    <property type="evidence" value="ECO:0007669"/>
    <property type="project" value="InterPro"/>
</dbReference>
<dbReference type="SUPFAM" id="SSF48425">
    <property type="entry name" value="Sec7 domain"/>
    <property type="match status" value="1"/>
</dbReference>
<dbReference type="PROSITE" id="PS50190">
    <property type="entry name" value="SEC7"/>
    <property type="match status" value="1"/>
</dbReference>
<dbReference type="SMART" id="SM00222">
    <property type="entry name" value="Sec7"/>
    <property type="match status" value="1"/>
</dbReference>